<dbReference type="EC" id="2.4.2.8" evidence="5 13"/>
<accession>A0A383VVB6</accession>
<dbReference type="GO" id="GO:0000166">
    <property type="term" value="F:nucleotide binding"/>
    <property type="evidence" value="ECO:0007669"/>
    <property type="project" value="UniProtKB-KW"/>
</dbReference>
<evidence type="ECO:0000313" key="15">
    <source>
        <dbReference type="EMBL" id="SZX68714.1"/>
    </source>
</evidence>
<keyword evidence="7 13" id="KW-0328">Glycosyltransferase</keyword>
<evidence type="ECO:0000256" key="7">
    <source>
        <dbReference type="ARBA" id="ARBA00022676"/>
    </source>
</evidence>
<dbReference type="EMBL" id="FNXT01000876">
    <property type="protein sequence ID" value="SZX68714.1"/>
    <property type="molecule type" value="Genomic_DNA"/>
</dbReference>
<dbReference type="UniPathway" id="UPA00591">
    <property type="reaction ID" value="UER00648"/>
</dbReference>
<gene>
    <name evidence="15" type="ORF">BQ4739_LOCUS9040</name>
</gene>
<proteinExistence type="inferred from homology"/>
<evidence type="ECO:0000256" key="2">
    <source>
        <dbReference type="ARBA" id="ARBA00004496"/>
    </source>
</evidence>
<comment type="catalytic activity">
    <reaction evidence="13">
        <text>IMP + diphosphate = hypoxanthine + 5-phospho-alpha-D-ribose 1-diphosphate</text>
        <dbReference type="Rhea" id="RHEA:17973"/>
        <dbReference type="ChEBI" id="CHEBI:17368"/>
        <dbReference type="ChEBI" id="CHEBI:33019"/>
        <dbReference type="ChEBI" id="CHEBI:58017"/>
        <dbReference type="ChEBI" id="CHEBI:58053"/>
        <dbReference type="EC" id="2.4.2.8"/>
    </reaction>
</comment>
<dbReference type="GO" id="GO:0006166">
    <property type="term" value="P:purine ribonucleoside salvage"/>
    <property type="evidence" value="ECO:0007669"/>
    <property type="project" value="UniProtKB-KW"/>
</dbReference>
<dbReference type="Pfam" id="PF00156">
    <property type="entry name" value="Pribosyltran"/>
    <property type="match status" value="1"/>
</dbReference>
<keyword evidence="16" id="KW-1185">Reference proteome</keyword>
<dbReference type="Gene3D" id="3.40.50.2020">
    <property type="match status" value="1"/>
</dbReference>
<evidence type="ECO:0000256" key="6">
    <source>
        <dbReference type="ARBA" id="ARBA00022490"/>
    </source>
</evidence>
<evidence type="ECO:0000256" key="10">
    <source>
        <dbReference type="ARBA" id="ARBA00022726"/>
    </source>
</evidence>
<dbReference type="InterPro" id="IPR005904">
    <property type="entry name" value="Hxn_phspho_trans"/>
</dbReference>
<evidence type="ECO:0000256" key="11">
    <source>
        <dbReference type="ARBA" id="ARBA00022741"/>
    </source>
</evidence>
<evidence type="ECO:0000259" key="14">
    <source>
        <dbReference type="Pfam" id="PF00156"/>
    </source>
</evidence>
<dbReference type="InterPro" id="IPR029057">
    <property type="entry name" value="PRTase-like"/>
</dbReference>
<dbReference type="GO" id="GO:0004422">
    <property type="term" value="F:hypoxanthine phosphoribosyltransferase activity"/>
    <property type="evidence" value="ECO:0007669"/>
    <property type="project" value="InterPro"/>
</dbReference>
<keyword evidence="9 13" id="KW-0479">Metal-binding</keyword>
<dbReference type="GO" id="GO:0005829">
    <property type="term" value="C:cytosol"/>
    <property type="evidence" value="ECO:0007669"/>
    <property type="project" value="TreeGrafter"/>
</dbReference>
<feature type="domain" description="Phosphoribosyltransferase" evidence="14">
    <location>
        <begin position="68"/>
        <end position="217"/>
    </location>
</feature>
<dbReference type="InterPro" id="IPR000836">
    <property type="entry name" value="PRTase_dom"/>
</dbReference>
<dbReference type="PANTHER" id="PTHR43340:SF1">
    <property type="entry name" value="HYPOXANTHINE PHOSPHORIBOSYLTRANSFERASE"/>
    <property type="match status" value="1"/>
</dbReference>
<comment type="subcellular location">
    <subcellularLocation>
        <location evidence="2 13">Cytoplasm</location>
    </subcellularLocation>
</comment>
<evidence type="ECO:0000256" key="13">
    <source>
        <dbReference type="RuleBase" id="RU364099"/>
    </source>
</evidence>
<evidence type="ECO:0000256" key="1">
    <source>
        <dbReference type="ARBA" id="ARBA00001946"/>
    </source>
</evidence>
<organism evidence="15 16">
    <name type="scientific">Tetradesmus obliquus</name>
    <name type="common">Green alga</name>
    <name type="synonym">Acutodesmus obliquus</name>
    <dbReference type="NCBI Taxonomy" id="3088"/>
    <lineage>
        <taxon>Eukaryota</taxon>
        <taxon>Viridiplantae</taxon>
        <taxon>Chlorophyta</taxon>
        <taxon>core chlorophytes</taxon>
        <taxon>Chlorophyceae</taxon>
        <taxon>CS clade</taxon>
        <taxon>Sphaeropleales</taxon>
        <taxon>Scenedesmaceae</taxon>
        <taxon>Tetradesmus</taxon>
    </lineage>
</organism>
<evidence type="ECO:0000256" key="9">
    <source>
        <dbReference type="ARBA" id="ARBA00022723"/>
    </source>
</evidence>
<keyword evidence="6 13" id="KW-0963">Cytoplasm</keyword>
<dbReference type="GO" id="GO:0032264">
    <property type="term" value="P:IMP salvage"/>
    <property type="evidence" value="ECO:0007669"/>
    <property type="project" value="UniProtKB-UniPathway"/>
</dbReference>
<evidence type="ECO:0000256" key="12">
    <source>
        <dbReference type="ARBA" id="ARBA00022842"/>
    </source>
</evidence>
<evidence type="ECO:0000313" key="16">
    <source>
        <dbReference type="Proteomes" id="UP000256970"/>
    </source>
</evidence>
<dbReference type="GO" id="GO:0032263">
    <property type="term" value="P:GMP salvage"/>
    <property type="evidence" value="ECO:0007669"/>
    <property type="project" value="TreeGrafter"/>
</dbReference>
<dbReference type="FunFam" id="3.40.50.2020:FF:000006">
    <property type="entry name" value="Hypoxanthine phosphoribosyltransferase"/>
    <property type="match status" value="1"/>
</dbReference>
<dbReference type="NCBIfam" id="TIGR01203">
    <property type="entry name" value="HGPRTase"/>
    <property type="match status" value="1"/>
</dbReference>
<dbReference type="PANTHER" id="PTHR43340">
    <property type="entry name" value="HYPOXANTHINE-GUANINE PHOSPHORIBOSYLTRANSFERASE"/>
    <property type="match status" value="1"/>
</dbReference>
<dbReference type="GO" id="GO:0000287">
    <property type="term" value="F:magnesium ion binding"/>
    <property type="evidence" value="ECO:0007669"/>
    <property type="project" value="TreeGrafter"/>
</dbReference>
<evidence type="ECO:0000256" key="4">
    <source>
        <dbReference type="ARBA" id="ARBA00008391"/>
    </source>
</evidence>
<dbReference type="CDD" id="cd06223">
    <property type="entry name" value="PRTases_typeI"/>
    <property type="match status" value="1"/>
</dbReference>
<comment type="pathway">
    <text evidence="3 13">Purine metabolism; IMP biosynthesis via salvage pathway; IMP from hypoxanthine: step 1/1.</text>
</comment>
<keyword evidence="11 13" id="KW-0547">Nucleotide-binding</keyword>
<comment type="similarity">
    <text evidence="4 13">Belongs to the purine/pyrimidine phosphoribosyltransferase family.</text>
</comment>
<keyword evidence="10 13" id="KW-0660">Purine salvage</keyword>
<keyword evidence="8 13" id="KW-0808">Transferase</keyword>
<evidence type="ECO:0000256" key="8">
    <source>
        <dbReference type="ARBA" id="ARBA00022679"/>
    </source>
</evidence>
<sequence>MLVSRLESGLVKAGAATIRKISVHKASQLTAVQRNVRDLVTASPIEAVSSNSSKLPADIKSVLFTADEVRDKVAELGQQICKDYKGKKLAIIGVLNGAFIFTADLAREISKELPDVQVDFLRASSYGTASESSGQVAVQTTSDLGRWEEFHILLVEDIIDSGHTLARLGKVLSAAGAQSVKVVALLDKKGRRRVEFFPDYCGWECPNEFVVGYGLDFDERFRCLPYVAALKEEAYAGSGH</sequence>
<dbReference type="AlphaFoldDB" id="A0A383VVB6"/>
<dbReference type="GO" id="GO:0006178">
    <property type="term" value="P:guanine salvage"/>
    <property type="evidence" value="ECO:0007669"/>
    <property type="project" value="TreeGrafter"/>
</dbReference>
<dbReference type="InterPro" id="IPR050408">
    <property type="entry name" value="HGPRT"/>
</dbReference>
<protein>
    <recommendedName>
        <fullName evidence="5 13">Hypoxanthine phosphoribosyltransferase</fullName>
        <ecNumber evidence="5 13">2.4.2.8</ecNumber>
    </recommendedName>
</protein>
<evidence type="ECO:0000256" key="5">
    <source>
        <dbReference type="ARBA" id="ARBA00011895"/>
    </source>
</evidence>
<comment type="cofactor">
    <cofactor evidence="1 13">
        <name>Mg(2+)</name>
        <dbReference type="ChEBI" id="CHEBI:18420"/>
    </cofactor>
</comment>
<dbReference type="STRING" id="3088.A0A383VVB6"/>
<name>A0A383VVB6_TETOB</name>
<dbReference type="SUPFAM" id="SSF53271">
    <property type="entry name" value="PRTase-like"/>
    <property type="match status" value="1"/>
</dbReference>
<evidence type="ECO:0000256" key="3">
    <source>
        <dbReference type="ARBA" id="ARBA00004669"/>
    </source>
</evidence>
<keyword evidence="12 13" id="KW-0460">Magnesium</keyword>
<dbReference type="Proteomes" id="UP000256970">
    <property type="component" value="Unassembled WGS sequence"/>
</dbReference>
<dbReference type="GO" id="GO:0046100">
    <property type="term" value="P:hypoxanthine metabolic process"/>
    <property type="evidence" value="ECO:0007669"/>
    <property type="project" value="TreeGrafter"/>
</dbReference>
<reference evidence="15 16" key="1">
    <citation type="submission" date="2016-10" db="EMBL/GenBank/DDBJ databases">
        <authorList>
            <person name="Cai Z."/>
        </authorList>
    </citation>
    <scope>NUCLEOTIDE SEQUENCE [LARGE SCALE GENOMIC DNA]</scope>
</reference>